<organism evidence="4">
    <name type="scientific">mine drainage metagenome</name>
    <dbReference type="NCBI Taxonomy" id="410659"/>
    <lineage>
        <taxon>unclassified sequences</taxon>
        <taxon>metagenomes</taxon>
        <taxon>ecological metagenomes</taxon>
    </lineage>
</organism>
<name>T0YB51_9ZZZZ</name>
<dbReference type="InterPro" id="IPR027417">
    <property type="entry name" value="P-loop_NTPase"/>
</dbReference>
<dbReference type="SUPFAM" id="SSF52540">
    <property type="entry name" value="P-loop containing nucleoside triphosphate hydrolases"/>
    <property type="match status" value="1"/>
</dbReference>
<gene>
    <name evidence="4" type="ORF">B1B_18441</name>
</gene>
<evidence type="ECO:0000256" key="2">
    <source>
        <dbReference type="SAM" id="MobiDB-lite"/>
    </source>
</evidence>
<keyword evidence="1" id="KW-0547">Nucleotide-binding</keyword>
<sequence length="359" mass="39969">MAQTAPARRASRSGAERPSPASVEILDIAFHRADLSNPKGRTKAERDRHRAELKVVRSAATVIRLLQAETRRFRRPPLTDFERALIARRFGEGTLDRSLTRVGRAVDRIRGLQRDSERAVHHAAGADELGVEVRRFYGRMASHVREIDADLARLKQIDRFRDDRPRLDPNAPTLVVAGFPNVGKSSLVARLSSAHPKVADYPFTTLAIAVGHADLGFDRWQVLDTPGVLGRSHRANPAEAEAQTAVERAASVVLFVLDPTPGAEPPLEEQEELLARWKQELPDRPILEVETKADLFRRPGSGRLQVSSATGEGLDELWERIRGIWSSMPRPEPIPEEEGAPNDEERSRAGAYRGRHTAH</sequence>
<dbReference type="Pfam" id="PF01926">
    <property type="entry name" value="MMR_HSR1"/>
    <property type="match status" value="1"/>
</dbReference>
<dbReference type="PROSITE" id="PS51710">
    <property type="entry name" value="G_OBG"/>
    <property type="match status" value="1"/>
</dbReference>
<reference evidence="4" key="2">
    <citation type="journal article" date="2014" name="ISME J.">
        <title>Microbial stratification in low pH oxic and suboxic macroscopic growths along an acid mine drainage.</title>
        <authorList>
            <person name="Mendez-Garcia C."/>
            <person name="Mesa V."/>
            <person name="Sprenger R.R."/>
            <person name="Richter M."/>
            <person name="Diez M.S."/>
            <person name="Solano J."/>
            <person name="Bargiela R."/>
            <person name="Golyshina O.V."/>
            <person name="Manteca A."/>
            <person name="Ramos J.L."/>
            <person name="Gallego J.R."/>
            <person name="Llorente I."/>
            <person name="Martins Dos Santos V.A."/>
            <person name="Jensen O.N."/>
            <person name="Pelaez A.I."/>
            <person name="Sanchez J."/>
            <person name="Ferrer M."/>
        </authorList>
    </citation>
    <scope>NUCLEOTIDE SEQUENCE</scope>
</reference>
<dbReference type="PANTHER" id="PTHR45759">
    <property type="entry name" value="NUCLEOLAR GTP-BINDING PROTEIN 1"/>
    <property type="match status" value="1"/>
</dbReference>
<feature type="region of interest" description="Disordered" evidence="2">
    <location>
        <begin position="325"/>
        <end position="359"/>
    </location>
</feature>
<dbReference type="Gene3D" id="3.40.50.300">
    <property type="entry name" value="P-loop containing nucleotide triphosphate hydrolases"/>
    <property type="match status" value="1"/>
</dbReference>
<evidence type="ECO:0000259" key="3">
    <source>
        <dbReference type="PROSITE" id="PS51710"/>
    </source>
</evidence>
<dbReference type="Pfam" id="PF17835">
    <property type="entry name" value="NOG1_N"/>
    <property type="match status" value="1"/>
</dbReference>
<evidence type="ECO:0000256" key="1">
    <source>
        <dbReference type="ARBA" id="ARBA00022741"/>
    </source>
</evidence>
<dbReference type="Gene3D" id="1.20.120.1190">
    <property type="match status" value="1"/>
</dbReference>
<proteinExistence type="predicted"/>
<dbReference type="GO" id="GO:0005525">
    <property type="term" value="F:GTP binding"/>
    <property type="evidence" value="ECO:0007669"/>
    <property type="project" value="InterPro"/>
</dbReference>
<dbReference type="EMBL" id="AUZY01012342">
    <property type="protein sequence ID" value="EQD30358.1"/>
    <property type="molecule type" value="Genomic_DNA"/>
</dbReference>
<reference evidence="4" key="1">
    <citation type="submission" date="2013-08" db="EMBL/GenBank/DDBJ databases">
        <authorList>
            <person name="Mendez C."/>
            <person name="Richter M."/>
            <person name="Ferrer M."/>
            <person name="Sanchez J."/>
        </authorList>
    </citation>
    <scope>NUCLEOTIDE SEQUENCE</scope>
</reference>
<feature type="region of interest" description="Disordered" evidence="2">
    <location>
        <begin position="1"/>
        <end position="21"/>
    </location>
</feature>
<dbReference type="AlphaFoldDB" id="T0YB51"/>
<protein>
    <submittedName>
        <fullName evidence="4">Small GTP-binding protein</fullName>
    </submittedName>
</protein>
<feature type="domain" description="OBG-type G" evidence="3">
    <location>
        <begin position="172"/>
        <end position="227"/>
    </location>
</feature>
<evidence type="ECO:0000313" key="4">
    <source>
        <dbReference type="EMBL" id="EQD30358.1"/>
    </source>
</evidence>
<comment type="caution">
    <text evidence="4">The sequence shown here is derived from an EMBL/GenBank/DDBJ whole genome shotgun (WGS) entry which is preliminary data.</text>
</comment>
<accession>T0YB51</accession>
<dbReference type="InterPro" id="IPR006073">
    <property type="entry name" value="GTP-bd"/>
</dbReference>
<dbReference type="InterPro" id="IPR031167">
    <property type="entry name" value="G_OBG"/>
</dbReference>
<dbReference type="InterPro" id="IPR041623">
    <property type="entry name" value="NOG1_N"/>
</dbReference>
<dbReference type="PRINTS" id="PR00326">
    <property type="entry name" value="GTP1OBG"/>
</dbReference>